<gene>
    <name evidence="1" type="ORF">I540_1490</name>
</gene>
<dbReference type="Proteomes" id="UP000023351">
    <property type="component" value="Unassembled WGS sequence"/>
</dbReference>
<dbReference type="AlphaFoldDB" id="X8DU11"/>
<evidence type="ECO:0000313" key="2">
    <source>
        <dbReference type="Proteomes" id="UP000023351"/>
    </source>
</evidence>
<dbReference type="PATRIC" id="fig|1299321.3.peg.1427"/>
<dbReference type="EMBL" id="JAOJ01000002">
    <property type="protein sequence ID" value="EUA72117.1"/>
    <property type="molecule type" value="Genomic_DNA"/>
</dbReference>
<sequence length="92" mass="10477">MKTSLQALEAAAREWQEREDHPTYLWQLAKCVNLPKDTLRFDVLPKLGITVQYEQHDNSAKAPVAFISKADARKLMGFSDEFLPVKASDDNK</sequence>
<organism evidence="1 2">
    <name type="scientific">Mycobacteroides abscessus subsp. bolletii 1513</name>
    <dbReference type="NCBI Taxonomy" id="1299321"/>
    <lineage>
        <taxon>Bacteria</taxon>
        <taxon>Bacillati</taxon>
        <taxon>Actinomycetota</taxon>
        <taxon>Actinomycetes</taxon>
        <taxon>Mycobacteriales</taxon>
        <taxon>Mycobacteriaceae</taxon>
        <taxon>Mycobacteroides</taxon>
        <taxon>Mycobacteroides abscessus</taxon>
    </lineage>
</organism>
<name>X8DU11_9MYCO</name>
<accession>X8DU11</accession>
<proteinExistence type="predicted"/>
<evidence type="ECO:0000313" key="1">
    <source>
        <dbReference type="EMBL" id="EUA72117.1"/>
    </source>
</evidence>
<protein>
    <submittedName>
        <fullName evidence="1">Uncharacterized protein</fullName>
    </submittedName>
</protein>
<comment type="caution">
    <text evidence="1">The sequence shown here is derived from an EMBL/GenBank/DDBJ whole genome shotgun (WGS) entry which is preliminary data.</text>
</comment>
<reference evidence="1 2" key="1">
    <citation type="submission" date="2013-12" db="EMBL/GenBank/DDBJ databases">
        <authorList>
            <person name="Zelazny A."/>
            <person name="Olivier K."/>
            <person name="Holland S."/>
            <person name="Lenaerts A."/>
            <person name="Ordway D."/>
            <person name="DeGroote M.A."/>
            <person name="Parker T."/>
            <person name="Sizemore C."/>
            <person name="Tallon L.J."/>
            <person name="Sadzewicz L.K."/>
            <person name="Sengamalay N."/>
            <person name="Fraser C.M."/>
            <person name="Hine E."/>
            <person name="Shefchek K.A."/>
            <person name="Das S.P."/>
            <person name="Tettelin H."/>
        </authorList>
    </citation>
    <scope>NUCLEOTIDE SEQUENCE [LARGE SCALE GENOMIC DNA]</scope>
    <source>
        <strain evidence="1 2">1513</strain>
    </source>
</reference>